<dbReference type="AlphaFoldDB" id="B4NV00"/>
<organism evidence="2 3">
    <name type="scientific">Drosophila simulans</name>
    <name type="common">Fruit fly</name>
    <dbReference type="NCBI Taxonomy" id="7240"/>
    <lineage>
        <taxon>Eukaryota</taxon>
        <taxon>Metazoa</taxon>
        <taxon>Ecdysozoa</taxon>
        <taxon>Arthropoda</taxon>
        <taxon>Hexapoda</taxon>
        <taxon>Insecta</taxon>
        <taxon>Pterygota</taxon>
        <taxon>Neoptera</taxon>
        <taxon>Endopterygota</taxon>
        <taxon>Diptera</taxon>
        <taxon>Brachycera</taxon>
        <taxon>Muscomorpha</taxon>
        <taxon>Ephydroidea</taxon>
        <taxon>Drosophilidae</taxon>
        <taxon>Drosophila</taxon>
        <taxon>Sophophora</taxon>
    </lineage>
</organism>
<evidence type="ECO:0000313" key="3">
    <source>
        <dbReference type="Proteomes" id="UP000000304"/>
    </source>
</evidence>
<dbReference type="EMBL" id="CH985105">
    <property type="protein sequence ID" value="EDX16271.1"/>
    <property type="molecule type" value="Genomic_DNA"/>
</dbReference>
<gene>
    <name evidence="2" type="primary">Dsim\GD24758</name>
    <name evidence="2" type="ORF">Dsim_GD24758</name>
</gene>
<feature type="region of interest" description="Disordered" evidence="1">
    <location>
        <begin position="1"/>
        <end position="21"/>
    </location>
</feature>
<dbReference type="Proteomes" id="UP000000304">
    <property type="component" value="Unassembled WGS sequence"/>
</dbReference>
<evidence type="ECO:0000256" key="1">
    <source>
        <dbReference type="SAM" id="MobiDB-lite"/>
    </source>
</evidence>
<proteinExistence type="predicted"/>
<dbReference type="HOGENOM" id="CLU_1612560_0_0_1"/>
<evidence type="ECO:0000313" key="2">
    <source>
        <dbReference type="EMBL" id="EDX16271.1"/>
    </source>
</evidence>
<reference evidence="2 3" key="1">
    <citation type="journal article" date="2007" name="Nature">
        <title>Evolution of genes and genomes on the Drosophila phylogeny.</title>
        <authorList>
            <consortium name="Drosophila 12 Genomes Consortium"/>
            <person name="Clark A.G."/>
            <person name="Eisen M.B."/>
            <person name="Smith D.R."/>
            <person name="Bergman C.M."/>
            <person name="Oliver B."/>
            <person name="Markow T.A."/>
            <person name="Kaufman T.C."/>
            <person name="Kellis M."/>
            <person name="Gelbart W."/>
            <person name="Iyer V.N."/>
            <person name="Pollard D.A."/>
            <person name="Sackton T.B."/>
            <person name="Larracuente A.M."/>
            <person name="Singh N.D."/>
            <person name="Abad J.P."/>
            <person name="Abt D.N."/>
            <person name="Adryan B."/>
            <person name="Aguade M."/>
            <person name="Akashi H."/>
            <person name="Anderson W.W."/>
            <person name="Aquadro C.F."/>
            <person name="Ardell D.H."/>
            <person name="Arguello R."/>
            <person name="Artieri C.G."/>
            <person name="Barbash D.A."/>
            <person name="Barker D."/>
            <person name="Barsanti P."/>
            <person name="Batterham P."/>
            <person name="Batzoglou S."/>
            <person name="Begun D."/>
            <person name="Bhutkar A."/>
            <person name="Blanco E."/>
            <person name="Bosak S.A."/>
            <person name="Bradley R.K."/>
            <person name="Brand A.D."/>
            <person name="Brent M.R."/>
            <person name="Brooks A.N."/>
            <person name="Brown R.H."/>
            <person name="Butlin R.K."/>
            <person name="Caggese C."/>
            <person name="Calvi B.R."/>
            <person name="Bernardo de Carvalho A."/>
            <person name="Caspi A."/>
            <person name="Castrezana S."/>
            <person name="Celniker S.E."/>
            <person name="Chang J.L."/>
            <person name="Chapple C."/>
            <person name="Chatterji S."/>
            <person name="Chinwalla A."/>
            <person name="Civetta A."/>
            <person name="Clifton S.W."/>
            <person name="Comeron J.M."/>
            <person name="Costello J.C."/>
            <person name="Coyne J.A."/>
            <person name="Daub J."/>
            <person name="David R.G."/>
            <person name="Delcher A.L."/>
            <person name="Delehaunty K."/>
            <person name="Do C.B."/>
            <person name="Ebling H."/>
            <person name="Edwards K."/>
            <person name="Eickbush T."/>
            <person name="Evans J.D."/>
            <person name="Filipski A."/>
            <person name="Findeiss S."/>
            <person name="Freyhult E."/>
            <person name="Fulton L."/>
            <person name="Fulton R."/>
            <person name="Garcia A.C."/>
            <person name="Gardiner A."/>
            <person name="Garfield D.A."/>
            <person name="Garvin B.E."/>
            <person name="Gibson G."/>
            <person name="Gilbert D."/>
            <person name="Gnerre S."/>
            <person name="Godfrey J."/>
            <person name="Good R."/>
            <person name="Gotea V."/>
            <person name="Gravely B."/>
            <person name="Greenberg A.J."/>
            <person name="Griffiths-Jones S."/>
            <person name="Gross S."/>
            <person name="Guigo R."/>
            <person name="Gustafson E.A."/>
            <person name="Haerty W."/>
            <person name="Hahn M.W."/>
            <person name="Halligan D.L."/>
            <person name="Halpern A.L."/>
            <person name="Halter G.M."/>
            <person name="Han M.V."/>
            <person name="Heger A."/>
            <person name="Hillier L."/>
            <person name="Hinrichs A.S."/>
            <person name="Holmes I."/>
            <person name="Hoskins R.A."/>
            <person name="Hubisz M.J."/>
            <person name="Hultmark D."/>
            <person name="Huntley M.A."/>
            <person name="Jaffe D.B."/>
            <person name="Jagadeeshan S."/>
            <person name="Jeck W.R."/>
            <person name="Johnson J."/>
            <person name="Jones C.D."/>
            <person name="Jordan W.C."/>
            <person name="Karpen G.H."/>
            <person name="Kataoka E."/>
            <person name="Keightley P.D."/>
            <person name="Kheradpour P."/>
            <person name="Kirkness E.F."/>
            <person name="Koerich L.B."/>
            <person name="Kristiansen K."/>
            <person name="Kudrna D."/>
            <person name="Kulathinal R.J."/>
            <person name="Kumar S."/>
            <person name="Kwok R."/>
            <person name="Lander E."/>
            <person name="Langley C.H."/>
            <person name="Lapoint R."/>
            <person name="Lazzaro B.P."/>
            <person name="Lee S.J."/>
            <person name="Levesque L."/>
            <person name="Li R."/>
            <person name="Lin C.F."/>
            <person name="Lin M.F."/>
            <person name="Lindblad-Toh K."/>
            <person name="Llopart A."/>
            <person name="Long M."/>
            <person name="Low L."/>
            <person name="Lozovsky E."/>
            <person name="Lu J."/>
            <person name="Luo M."/>
            <person name="Machado C.A."/>
            <person name="Makalowski W."/>
            <person name="Marzo M."/>
            <person name="Matsuda M."/>
            <person name="Matzkin L."/>
            <person name="McAllister B."/>
            <person name="McBride C.S."/>
            <person name="McKernan B."/>
            <person name="McKernan K."/>
            <person name="Mendez-Lago M."/>
            <person name="Minx P."/>
            <person name="Mollenhauer M.U."/>
            <person name="Montooth K."/>
            <person name="Mount S.M."/>
            <person name="Mu X."/>
            <person name="Myers E."/>
            <person name="Negre B."/>
            <person name="Newfeld S."/>
            <person name="Nielsen R."/>
            <person name="Noor M.A."/>
            <person name="O'Grady P."/>
            <person name="Pachter L."/>
            <person name="Papaceit M."/>
            <person name="Parisi M.J."/>
            <person name="Parisi M."/>
            <person name="Parts L."/>
            <person name="Pedersen J.S."/>
            <person name="Pesole G."/>
            <person name="Phillippy A.M."/>
            <person name="Ponting C.P."/>
            <person name="Pop M."/>
            <person name="Porcelli D."/>
            <person name="Powell J.R."/>
            <person name="Prohaska S."/>
            <person name="Pruitt K."/>
            <person name="Puig M."/>
            <person name="Quesneville H."/>
            <person name="Ram K.R."/>
            <person name="Rand D."/>
            <person name="Rasmussen M.D."/>
            <person name="Reed L.K."/>
            <person name="Reenan R."/>
            <person name="Reily A."/>
            <person name="Remington K.A."/>
            <person name="Rieger T.T."/>
            <person name="Ritchie M.G."/>
            <person name="Robin C."/>
            <person name="Rogers Y.H."/>
            <person name="Rohde C."/>
            <person name="Rozas J."/>
            <person name="Rubenfield M.J."/>
            <person name="Ruiz A."/>
            <person name="Russo S."/>
            <person name="Salzberg S.L."/>
            <person name="Sanchez-Gracia A."/>
            <person name="Saranga D.J."/>
            <person name="Sato H."/>
            <person name="Schaeffer S.W."/>
            <person name="Schatz M.C."/>
            <person name="Schlenke T."/>
            <person name="Schwartz R."/>
            <person name="Segarra C."/>
            <person name="Singh R.S."/>
            <person name="Sirot L."/>
            <person name="Sirota M."/>
            <person name="Sisneros N.B."/>
            <person name="Smith C.D."/>
            <person name="Smith T.F."/>
            <person name="Spieth J."/>
            <person name="Stage D.E."/>
            <person name="Stark A."/>
            <person name="Stephan W."/>
            <person name="Strausberg R.L."/>
            <person name="Strempel S."/>
            <person name="Sturgill D."/>
            <person name="Sutton G."/>
            <person name="Sutton G.G."/>
            <person name="Tao W."/>
            <person name="Teichmann S."/>
            <person name="Tobari Y.N."/>
            <person name="Tomimura Y."/>
            <person name="Tsolas J.M."/>
            <person name="Valente V.L."/>
            <person name="Venter E."/>
            <person name="Venter J.C."/>
            <person name="Vicario S."/>
            <person name="Vieira F.G."/>
            <person name="Vilella A.J."/>
            <person name="Villasante A."/>
            <person name="Walenz B."/>
            <person name="Wang J."/>
            <person name="Wasserman M."/>
            <person name="Watts T."/>
            <person name="Wilson D."/>
            <person name="Wilson R.K."/>
            <person name="Wing R.A."/>
            <person name="Wolfner M.F."/>
            <person name="Wong A."/>
            <person name="Wong G.K."/>
            <person name="Wu C.I."/>
            <person name="Wu G."/>
            <person name="Yamamoto D."/>
            <person name="Yang H.P."/>
            <person name="Yang S.P."/>
            <person name="Yorke J.A."/>
            <person name="Yoshida K."/>
            <person name="Zdobnov E."/>
            <person name="Zhang P."/>
            <person name="Zhang Y."/>
            <person name="Zimin A.V."/>
            <person name="Baldwin J."/>
            <person name="Abdouelleil A."/>
            <person name="Abdulkadir J."/>
            <person name="Abebe A."/>
            <person name="Abera B."/>
            <person name="Abreu J."/>
            <person name="Acer S.C."/>
            <person name="Aftuck L."/>
            <person name="Alexander A."/>
            <person name="An P."/>
            <person name="Anderson E."/>
            <person name="Anderson S."/>
            <person name="Arachi H."/>
            <person name="Azer M."/>
            <person name="Bachantsang P."/>
            <person name="Barry A."/>
            <person name="Bayul T."/>
            <person name="Berlin A."/>
            <person name="Bessette D."/>
            <person name="Bloom T."/>
            <person name="Blye J."/>
            <person name="Boguslavskiy L."/>
            <person name="Bonnet C."/>
            <person name="Boukhgalter B."/>
            <person name="Bourzgui I."/>
            <person name="Brown A."/>
            <person name="Cahill P."/>
            <person name="Channer S."/>
            <person name="Cheshatsang Y."/>
            <person name="Chuda L."/>
            <person name="Citroen M."/>
            <person name="Collymore A."/>
            <person name="Cooke P."/>
            <person name="Costello M."/>
            <person name="D'Aco K."/>
            <person name="Daza R."/>
            <person name="De Haan G."/>
            <person name="DeGray S."/>
            <person name="DeMaso C."/>
            <person name="Dhargay N."/>
            <person name="Dooley K."/>
            <person name="Dooley E."/>
            <person name="Doricent M."/>
            <person name="Dorje P."/>
            <person name="Dorjee K."/>
            <person name="Dupes A."/>
            <person name="Elong R."/>
            <person name="Falk J."/>
            <person name="Farina A."/>
            <person name="Faro S."/>
            <person name="Ferguson D."/>
            <person name="Fisher S."/>
            <person name="Foley C.D."/>
            <person name="Franke A."/>
            <person name="Friedrich D."/>
            <person name="Gadbois L."/>
            <person name="Gearin G."/>
            <person name="Gearin C.R."/>
            <person name="Giannoukos G."/>
            <person name="Goode T."/>
            <person name="Graham J."/>
            <person name="Grandbois E."/>
            <person name="Grewal S."/>
            <person name="Gyaltsen K."/>
            <person name="Hafez N."/>
            <person name="Hagos B."/>
            <person name="Hall J."/>
            <person name="Henson C."/>
            <person name="Hollinger A."/>
            <person name="Honan T."/>
            <person name="Huard M.D."/>
            <person name="Hughes L."/>
            <person name="Hurhula B."/>
            <person name="Husby M.E."/>
            <person name="Kamat A."/>
            <person name="Kanga B."/>
            <person name="Kashin S."/>
            <person name="Khazanovich D."/>
            <person name="Kisner P."/>
            <person name="Lance K."/>
            <person name="Lara M."/>
            <person name="Lee W."/>
            <person name="Lennon N."/>
            <person name="Letendre F."/>
            <person name="LeVine R."/>
            <person name="Lipovsky A."/>
            <person name="Liu X."/>
            <person name="Liu J."/>
            <person name="Liu S."/>
            <person name="Lokyitsang T."/>
            <person name="Lokyitsang Y."/>
            <person name="Lubonja R."/>
            <person name="Lui A."/>
            <person name="MacDonald P."/>
            <person name="Magnisalis V."/>
            <person name="Maru K."/>
            <person name="Matthews C."/>
            <person name="McCusker W."/>
            <person name="McDonough S."/>
            <person name="Mehta T."/>
            <person name="Meldrim J."/>
            <person name="Meneus L."/>
            <person name="Mihai O."/>
            <person name="Mihalev A."/>
            <person name="Mihova T."/>
            <person name="Mittelman R."/>
            <person name="Mlenga V."/>
            <person name="Montmayeur A."/>
            <person name="Mulrain L."/>
            <person name="Navidi A."/>
            <person name="Naylor J."/>
            <person name="Negash T."/>
            <person name="Nguyen T."/>
            <person name="Nguyen N."/>
            <person name="Nicol R."/>
            <person name="Norbu C."/>
            <person name="Norbu N."/>
            <person name="Novod N."/>
            <person name="O'Neill B."/>
            <person name="Osman S."/>
            <person name="Markiewicz E."/>
            <person name="Oyono O.L."/>
            <person name="Patti C."/>
            <person name="Phunkhang P."/>
            <person name="Pierre F."/>
            <person name="Priest M."/>
            <person name="Raghuraman S."/>
            <person name="Rege F."/>
            <person name="Reyes R."/>
            <person name="Rise C."/>
            <person name="Rogov P."/>
            <person name="Ross K."/>
            <person name="Ryan E."/>
            <person name="Settipalli S."/>
            <person name="Shea T."/>
            <person name="Sherpa N."/>
            <person name="Shi L."/>
            <person name="Shih D."/>
            <person name="Sparrow T."/>
            <person name="Spaulding J."/>
            <person name="Stalker J."/>
            <person name="Stange-Thomann N."/>
            <person name="Stavropoulos S."/>
            <person name="Stone C."/>
            <person name="Strader C."/>
            <person name="Tesfaye S."/>
            <person name="Thomson T."/>
            <person name="Thoulutsang Y."/>
            <person name="Thoulutsang D."/>
            <person name="Topham K."/>
            <person name="Topping I."/>
            <person name="Tsamla T."/>
            <person name="Vassiliev H."/>
            <person name="Vo A."/>
            <person name="Wangchuk T."/>
            <person name="Wangdi T."/>
            <person name="Weiand M."/>
            <person name="Wilkinson J."/>
            <person name="Wilson A."/>
            <person name="Yadav S."/>
            <person name="Young G."/>
            <person name="Yu Q."/>
            <person name="Zembek L."/>
            <person name="Zhong D."/>
            <person name="Zimmer A."/>
            <person name="Zwirko Z."/>
            <person name="Jaffe D.B."/>
            <person name="Alvarez P."/>
            <person name="Brockman W."/>
            <person name="Butler J."/>
            <person name="Chin C."/>
            <person name="Gnerre S."/>
            <person name="Grabherr M."/>
            <person name="Kleber M."/>
            <person name="Mauceli E."/>
            <person name="MacCallum I."/>
        </authorList>
    </citation>
    <scope>NUCLEOTIDE SEQUENCE [LARGE SCALE GENOMIC DNA]</scope>
    <source>
        <strain evidence="3">white501</strain>
    </source>
</reference>
<protein>
    <submittedName>
        <fullName evidence="2">GD24758</fullName>
    </submittedName>
</protein>
<accession>B4NV00</accession>
<name>B4NV00_DROSI</name>
<keyword evidence="3" id="KW-1185">Reference proteome</keyword>
<sequence length="165" mass="17377">MTTPPVPGIPASSRSRRKENSILARALPSLHNGLPPITAGFPPLPSFASAVTEFLSDFLPIGPASAALRHASEVKAPHQAFYAGDFDLYSRSPSVLPFKGSRIATDSGSVWSGPASAALRHASEVKAPHQAFYAGDFDLYSQSPSVLPFKGSRIATDSGSVWSGR</sequence>